<name>A0AAE1EGW3_PETCI</name>
<evidence type="ECO:0000313" key="1">
    <source>
        <dbReference type="EMBL" id="KAK3850753.1"/>
    </source>
</evidence>
<accession>A0AAE1EGW3</accession>
<dbReference type="Proteomes" id="UP001286313">
    <property type="component" value="Unassembled WGS sequence"/>
</dbReference>
<gene>
    <name evidence="1" type="ORF">Pcinc_042557</name>
</gene>
<keyword evidence="2" id="KW-1185">Reference proteome</keyword>
<proteinExistence type="predicted"/>
<evidence type="ECO:0000313" key="2">
    <source>
        <dbReference type="Proteomes" id="UP001286313"/>
    </source>
</evidence>
<sequence length="261" mass="28545">MNGSEGVCAECVWVKGYGGFGNEESVGVDVDDVREELRGSGEGEDPGYKRYTTSTPAHITFFHIINSLLLPFHPASTIYFLLLHTPPASSSSSSSPSTLPPPSTSPSSILPLPPPYFPSTLPPPSTSSSSSILPLPPPHPLPLPSCPYHLLLPPPYPPCLFILLPFHPPPHHLFGLPFFSDPSSSLVLTPSPKSFPPPTLHLRYPFLHPSPSALYLLLPLHHHPTPPPPLLPILLLHRLISSTHVYINFYYPVSTHFFLHL</sequence>
<dbReference type="PRINTS" id="PR01217">
    <property type="entry name" value="PRICHEXTENSN"/>
</dbReference>
<dbReference type="EMBL" id="JAWQEG010008216">
    <property type="protein sequence ID" value="KAK3850753.1"/>
    <property type="molecule type" value="Genomic_DNA"/>
</dbReference>
<organism evidence="1 2">
    <name type="scientific">Petrolisthes cinctipes</name>
    <name type="common">Flat porcelain crab</name>
    <dbReference type="NCBI Taxonomy" id="88211"/>
    <lineage>
        <taxon>Eukaryota</taxon>
        <taxon>Metazoa</taxon>
        <taxon>Ecdysozoa</taxon>
        <taxon>Arthropoda</taxon>
        <taxon>Crustacea</taxon>
        <taxon>Multicrustacea</taxon>
        <taxon>Malacostraca</taxon>
        <taxon>Eumalacostraca</taxon>
        <taxon>Eucarida</taxon>
        <taxon>Decapoda</taxon>
        <taxon>Pleocyemata</taxon>
        <taxon>Anomura</taxon>
        <taxon>Galatheoidea</taxon>
        <taxon>Porcellanidae</taxon>
        <taxon>Petrolisthes</taxon>
    </lineage>
</organism>
<reference evidence="1" key="1">
    <citation type="submission" date="2023-10" db="EMBL/GenBank/DDBJ databases">
        <title>Genome assemblies of two species of porcelain crab, Petrolisthes cinctipes and Petrolisthes manimaculis (Anomura: Porcellanidae).</title>
        <authorList>
            <person name="Angst P."/>
        </authorList>
    </citation>
    <scope>NUCLEOTIDE SEQUENCE</scope>
    <source>
        <strain evidence="1">PB745_01</strain>
        <tissue evidence="1">Gill</tissue>
    </source>
</reference>
<protein>
    <submittedName>
        <fullName evidence="1">Uncharacterized protein</fullName>
    </submittedName>
</protein>
<comment type="caution">
    <text evidence="1">The sequence shown here is derived from an EMBL/GenBank/DDBJ whole genome shotgun (WGS) entry which is preliminary data.</text>
</comment>
<dbReference type="AlphaFoldDB" id="A0AAE1EGW3"/>